<dbReference type="Proteomes" id="UP000245934">
    <property type="component" value="Unassembled WGS sequence"/>
</dbReference>
<dbReference type="AlphaFoldDB" id="A0A2V2NGR6"/>
<evidence type="ECO:0000256" key="7">
    <source>
        <dbReference type="ARBA" id="ARBA00022842"/>
    </source>
</evidence>
<keyword evidence="10" id="KW-1185">Reference proteome</keyword>
<dbReference type="Gene3D" id="3.30.460.10">
    <property type="entry name" value="Beta Polymerase, domain 2"/>
    <property type="match status" value="1"/>
</dbReference>
<dbReference type="InterPro" id="IPR052038">
    <property type="entry name" value="Type-VII_TA_antitoxin"/>
</dbReference>
<dbReference type="PANTHER" id="PTHR33571:SF14">
    <property type="entry name" value="PROTEIN ADENYLYLTRANSFERASE MJ0435-RELATED"/>
    <property type="match status" value="1"/>
</dbReference>
<dbReference type="InterPro" id="IPR041633">
    <property type="entry name" value="Polbeta"/>
</dbReference>
<dbReference type="Pfam" id="PF18765">
    <property type="entry name" value="Polbeta"/>
    <property type="match status" value="1"/>
</dbReference>
<feature type="domain" description="Polymerase beta nucleotidyltransferase" evidence="8">
    <location>
        <begin position="14"/>
        <end position="100"/>
    </location>
</feature>
<reference evidence="9 10" key="1">
    <citation type="submission" date="2018-05" db="EMBL/GenBank/DDBJ databases">
        <title>Draft genome of Methanospirillum stamsii Pt1.</title>
        <authorList>
            <person name="Dueholm M.S."/>
            <person name="Nielsen P.H."/>
            <person name="Bakmann L.F."/>
            <person name="Otzen D.E."/>
        </authorList>
    </citation>
    <scope>NUCLEOTIDE SEQUENCE [LARGE SCALE GENOMIC DNA]</scope>
    <source>
        <strain evidence="9 10">Pt1</strain>
    </source>
</reference>
<dbReference type="GO" id="GO:0005524">
    <property type="term" value="F:ATP binding"/>
    <property type="evidence" value="ECO:0007669"/>
    <property type="project" value="UniProtKB-KW"/>
</dbReference>
<evidence type="ECO:0000256" key="1">
    <source>
        <dbReference type="ARBA" id="ARBA00001946"/>
    </source>
</evidence>
<evidence type="ECO:0000313" key="10">
    <source>
        <dbReference type="Proteomes" id="UP000245934"/>
    </source>
</evidence>
<comment type="cofactor">
    <cofactor evidence="1">
        <name>Mg(2+)</name>
        <dbReference type="ChEBI" id="CHEBI:18420"/>
    </cofactor>
</comment>
<evidence type="ECO:0000256" key="2">
    <source>
        <dbReference type="ARBA" id="ARBA00022679"/>
    </source>
</evidence>
<keyword evidence="7" id="KW-0460">Magnesium</keyword>
<dbReference type="SUPFAM" id="SSF81301">
    <property type="entry name" value="Nucleotidyltransferase"/>
    <property type="match status" value="1"/>
</dbReference>
<proteinExistence type="predicted"/>
<dbReference type="RefSeq" id="WP_109939643.1">
    <property type="nucleotide sequence ID" value="NZ_CP176366.1"/>
</dbReference>
<keyword evidence="2" id="KW-0808">Transferase</keyword>
<evidence type="ECO:0000259" key="8">
    <source>
        <dbReference type="Pfam" id="PF18765"/>
    </source>
</evidence>
<name>A0A2V2NGR6_9EURY</name>
<dbReference type="GO" id="GO:0046872">
    <property type="term" value="F:metal ion binding"/>
    <property type="evidence" value="ECO:0007669"/>
    <property type="project" value="UniProtKB-KW"/>
</dbReference>
<dbReference type="InterPro" id="IPR043519">
    <property type="entry name" value="NT_sf"/>
</dbReference>
<evidence type="ECO:0000256" key="4">
    <source>
        <dbReference type="ARBA" id="ARBA00022723"/>
    </source>
</evidence>
<protein>
    <recommendedName>
        <fullName evidence="8">Polymerase beta nucleotidyltransferase domain-containing protein</fullName>
    </recommendedName>
</protein>
<evidence type="ECO:0000256" key="6">
    <source>
        <dbReference type="ARBA" id="ARBA00022840"/>
    </source>
</evidence>
<sequence>MADCLLTSNLQEIIISILTKNNAKRIAIFGSYARGEEGPDSDLDILVRFSPPKSLLQLIRIENELKRSLKIKIDLITENSVNRYIADDIKTDEIVIYENEGSHISLPHS</sequence>
<dbReference type="EMBL" id="QGMZ01000008">
    <property type="protein sequence ID" value="PWR75578.1"/>
    <property type="molecule type" value="Genomic_DNA"/>
</dbReference>
<dbReference type="CDD" id="cd05403">
    <property type="entry name" value="NT_KNTase_like"/>
    <property type="match status" value="1"/>
</dbReference>
<dbReference type="PANTHER" id="PTHR33571">
    <property type="entry name" value="SSL8005 PROTEIN"/>
    <property type="match status" value="1"/>
</dbReference>
<accession>A0A2V2NGR6</accession>
<comment type="caution">
    <text evidence="9">The sequence shown here is derived from an EMBL/GenBank/DDBJ whole genome shotgun (WGS) entry which is preliminary data.</text>
</comment>
<evidence type="ECO:0000256" key="5">
    <source>
        <dbReference type="ARBA" id="ARBA00022741"/>
    </source>
</evidence>
<dbReference type="GO" id="GO:0016779">
    <property type="term" value="F:nucleotidyltransferase activity"/>
    <property type="evidence" value="ECO:0007669"/>
    <property type="project" value="UniProtKB-KW"/>
</dbReference>
<keyword evidence="4" id="KW-0479">Metal-binding</keyword>
<keyword evidence="6" id="KW-0067">ATP-binding</keyword>
<evidence type="ECO:0000256" key="3">
    <source>
        <dbReference type="ARBA" id="ARBA00022695"/>
    </source>
</evidence>
<gene>
    <name evidence="9" type="ORF">DLD82_03050</name>
</gene>
<dbReference type="OrthoDB" id="9287at2157"/>
<dbReference type="GeneID" id="97609336"/>
<keyword evidence="5" id="KW-0547">Nucleotide-binding</keyword>
<evidence type="ECO:0000313" key="9">
    <source>
        <dbReference type="EMBL" id="PWR75578.1"/>
    </source>
</evidence>
<organism evidence="9 10">
    <name type="scientific">Methanospirillum stamsii</name>
    <dbReference type="NCBI Taxonomy" id="1277351"/>
    <lineage>
        <taxon>Archaea</taxon>
        <taxon>Methanobacteriati</taxon>
        <taxon>Methanobacteriota</taxon>
        <taxon>Stenosarchaea group</taxon>
        <taxon>Methanomicrobia</taxon>
        <taxon>Methanomicrobiales</taxon>
        <taxon>Methanospirillaceae</taxon>
        <taxon>Methanospirillum</taxon>
    </lineage>
</organism>
<keyword evidence="3" id="KW-0548">Nucleotidyltransferase</keyword>